<dbReference type="GO" id="GO:0006301">
    <property type="term" value="P:DNA damage tolerance"/>
    <property type="evidence" value="ECO:0007669"/>
    <property type="project" value="InterPro"/>
</dbReference>
<protein>
    <recommendedName>
        <fullName evidence="4">RING-type E3 ubiquitin transferase</fullName>
        <ecNumber evidence="4">2.3.2.27</ecNumber>
    </recommendedName>
</protein>
<evidence type="ECO:0000256" key="8">
    <source>
        <dbReference type="ARBA" id="ARBA00022771"/>
    </source>
</evidence>
<evidence type="ECO:0000256" key="2">
    <source>
        <dbReference type="ARBA" id="ARBA00004123"/>
    </source>
</evidence>
<keyword evidence="12 14" id="KW-0234">DNA repair</keyword>
<evidence type="ECO:0000259" key="17">
    <source>
        <dbReference type="PROSITE" id="PS51908"/>
    </source>
</evidence>
<dbReference type="UniPathway" id="UPA00143"/>
<keyword evidence="7 14" id="KW-0227">DNA damage</keyword>
<dbReference type="InterPro" id="IPR039577">
    <property type="entry name" value="Rad18"/>
</dbReference>
<feature type="domain" description="UBZ4-type" evidence="17">
    <location>
        <begin position="144"/>
        <end position="171"/>
    </location>
</feature>
<reference evidence="19" key="2">
    <citation type="journal article" date="2007" name="PLoS Biol.">
        <title>Survey sequencing and comparative analysis of the elephant shark (Callorhinchus milii) genome.</title>
        <authorList>
            <person name="Venkatesh B."/>
            <person name="Kirkness E.F."/>
            <person name="Loh Y.H."/>
            <person name="Halpern A.L."/>
            <person name="Lee A.P."/>
            <person name="Johnson J."/>
            <person name="Dandona N."/>
            <person name="Viswanathan L.D."/>
            <person name="Tay A."/>
            <person name="Venter J.C."/>
            <person name="Strausberg R.L."/>
            <person name="Brenner S."/>
        </authorList>
    </citation>
    <scope>NUCLEOTIDE SEQUENCE [LARGE SCALE GENOMIC DNA]</scope>
</reference>
<dbReference type="GO" id="GO:0008270">
    <property type="term" value="F:zinc ion binding"/>
    <property type="evidence" value="ECO:0007669"/>
    <property type="project" value="UniProtKB-KW"/>
</dbReference>
<comment type="catalytic activity">
    <reaction evidence="1">
        <text>S-ubiquitinyl-[E2 ubiquitin-conjugating enzyme]-L-cysteine + [acceptor protein]-L-lysine = [E2 ubiquitin-conjugating enzyme]-L-cysteine + N(6)-ubiquitinyl-[acceptor protein]-L-lysine.</text>
        <dbReference type="EC" id="2.3.2.27"/>
    </reaction>
</comment>
<sequence>CVVLPYFDIAMIIPQCSHNCECLWSRFIQCCLSDTTVTEPELRNNRLLDELVKCFRSVRYEHLLSGGVGGWEAPRTVISRGRPFRRVGISSLRSMYHNNDTKKNHSLIPIAARTASVSSDNTALPSESIALCTEAPSTSSLAAKVQCPICSVDISEANINRHLDNCLAREDKIESLRSTTMKRKLMPKVVYNLLSDRDLKKRLKECGLSSQGTKAQLIKRHQAFVQMYNAQCDSLNPQSGNDSEPGRRGGSDHKHGRTGRFSGGT</sequence>
<reference evidence="19" key="1">
    <citation type="journal article" date="2006" name="Science">
        <title>Ancient noncoding elements conserved in the human genome.</title>
        <authorList>
            <person name="Venkatesh B."/>
            <person name="Kirkness E.F."/>
            <person name="Loh Y.H."/>
            <person name="Halpern A.L."/>
            <person name="Lee A.P."/>
            <person name="Johnson J."/>
            <person name="Dandona N."/>
            <person name="Viswanathan L.D."/>
            <person name="Tay A."/>
            <person name="Venter J.C."/>
            <person name="Strausberg R.L."/>
            <person name="Brenner S."/>
        </authorList>
    </citation>
    <scope>NUCLEOTIDE SEQUENCE [LARGE SCALE GENOMIC DNA]</scope>
</reference>
<evidence type="ECO:0000256" key="10">
    <source>
        <dbReference type="ARBA" id="ARBA00022833"/>
    </source>
</evidence>
<evidence type="ECO:0000256" key="9">
    <source>
        <dbReference type="ARBA" id="ARBA00022786"/>
    </source>
</evidence>
<evidence type="ECO:0000256" key="11">
    <source>
        <dbReference type="ARBA" id="ARBA00023125"/>
    </source>
</evidence>
<keyword evidence="19" id="KW-1185">Reference proteome</keyword>
<keyword evidence="10" id="KW-0862">Zinc</keyword>
<evidence type="ECO:0000259" key="16">
    <source>
        <dbReference type="PROSITE" id="PS50800"/>
    </source>
</evidence>
<evidence type="ECO:0000256" key="14">
    <source>
        <dbReference type="PROSITE-ProRule" id="PRU01256"/>
    </source>
</evidence>
<dbReference type="Pfam" id="PF02037">
    <property type="entry name" value="SAP"/>
    <property type="match status" value="1"/>
</dbReference>
<dbReference type="GO" id="GO:0005634">
    <property type="term" value="C:nucleus"/>
    <property type="evidence" value="ECO:0007669"/>
    <property type="project" value="UniProtKB-SubCell"/>
</dbReference>
<dbReference type="GO" id="GO:0006281">
    <property type="term" value="P:DNA repair"/>
    <property type="evidence" value="ECO:0007669"/>
    <property type="project" value="UniProtKB-KW"/>
</dbReference>
<evidence type="ECO:0000256" key="12">
    <source>
        <dbReference type="ARBA" id="ARBA00023204"/>
    </source>
</evidence>
<dbReference type="PANTHER" id="PTHR14134">
    <property type="entry name" value="E3 UBIQUITIN-PROTEIN LIGASE RAD18"/>
    <property type="match status" value="1"/>
</dbReference>
<dbReference type="GO" id="GO:0061630">
    <property type="term" value="F:ubiquitin protein ligase activity"/>
    <property type="evidence" value="ECO:0007669"/>
    <property type="project" value="UniProtKB-EC"/>
</dbReference>
<dbReference type="PANTHER" id="PTHR14134:SF2">
    <property type="entry name" value="E3 UBIQUITIN-PROTEIN LIGASE RAD18"/>
    <property type="match status" value="1"/>
</dbReference>
<dbReference type="Gene3D" id="3.30.160.60">
    <property type="entry name" value="Classic Zinc Finger"/>
    <property type="match status" value="1"/>
</dbReference>
<feature type="compositionally biased region" description="Basic and acidic residues" evidence="15">
    <location>
        <begin position="244"/>
        <end position="253"/>
    </location>
</feature>
<reference evidence="18" key="5">
    <citation type="submission" date="2025-09" db="UniProtKB">
        <authorList>
            <consortium name="Ensembl"/>
        </authorList>
    </citation>
    <scope>IDENTIFICATION</scope>
</reference>
<dbReference type="AlphaFoldDB" id="A0A4W3KA61"/>
<dbReference type="SMART" id="SM00734">
    <property type="entry name" value="ZnF_Rad18"/>
    <property type="match status" value="1"/>
</dbReference>
<dbReference type="GO" id="GO:0003697">
    <property type="term" value="F:single-stranded DNA binding"/>
    <property type="evidence" value="ECO:0007669"/>
    <property type="project" value="InterPro"/>
</dbReference>
<feature type="region of interest" description="Disordered" evidence="15">
    <location>
        <begin position="234"/>
        <end position="265"/>
    </location>
</feature>
<keyword evidence="5" id="KW-0808">Transferase</keyword>
<reference evidence="19" key="3">
    <citation type="journal article" date="2014" name="Nature">
        <title>Elephant shark genome provides unique insights into gnathostome evolution.</title>
        <authorList>
            <consortium name="International Elephant Shark Genome Sequencing Consortium"/>
            <person name="Venkatesh B."/>
            <person name="Lee A.P."/>
            <person name="Ravi V."/>
            <person name="Maurya A.K."/>
            <person name="Lian M.M."/>
            <person name="Swann J.B."/>
            <person name="Ohta Y."/>
            <person name="Flajnik M.F."/>
            <person name="Sutoh Y."/>
            <person name="Kasahara M."/>
            <person name="Hoon S."/>
            <person name="Gangu V."/>
            <person name="Roy S.W."/>
            <person name="Irimia M."/>
            <person name="Korzh V."/>
            <person name="Kondrychyn I."/>
            <person name="Lim Z.W."/>
            <person name="Tay B.H."/>
            <person name="Tohari S."/>
            <person name="Kong K.W."/>
            <person name="Ho S."/>
            <person name="Lorente-Galdos B."/>
            <person name="Quilez J."/>
            <person name="Marques-Bonet T."/>
            <person name="Raney B.J."/>
            <person name="Ingham P.W."/>
            <person name="Tay A."/>
            <person name="Hillier L.W."/>
            <person name="Minx P."/>
            <person name="Boehm T."/>
            <person name="Wilson R.K."/>
            <person name="Brenner S."/>
            <person name="Warren W.C."/>
        </authorList>
    </citation>
    <scope>NUCLEOTIDE SEQUENCE [LARGE SCALE GENOMIC DNA]</scope>
</reference>
<evidence type="ECO:0000256" key="7">
    <source>
        <dbReference type="ARBA" id="ARBA00022763"/>
    </source>
</evidence>
<dbReference type="InParanoid" id="A0A4W3KA61"/>
<proteinExistence type="predicted"/>
<dbReference type="PROSITE" id="PS50800">
    <property type="entry name" value="SAP"/>
    <property type="match status" value="1"/>
</dbReference>
<comment type="subcellular location">
    <subcellularLocation>
        <location evidence="2">Nucleus</location>
    </subcellularLocation>
</comment>
<accession>A0A4W3KA61</accession>
<evidence type="ECO:0000256" key="1">
    <source>
        <dbReference type="ARBA" id="ARBA00000900"/>
    </source>
</evidence>
<name>A0A4W3KA61_CALMI</name>
<dbReference type="SMART" id="SM00513">
    <property type="entry name" value="SAP"/>
    <property type="match status" value="1"/>
</dbReference>
<dbReference type="Ensembl" id="ENSCMIT00000049975.1">
    <property type="protein sequence ID" value="ENSCMIP00000049296.1"/>
    <property type="gene ID" value="ENSCMIG00000020084.1"/>
</dbReference>
<evidence type="ECO:0000313" key="18">
    <source>
        <dbReference type="Ensembl" id="ENSCMIP00000049296.1"/>
    </source>
</evidence>
<dbReference type="EC" id="2.3.2.27" evidence="4"/>
<evidence type="ECO:0000256" key="6">
    <source>
        <dbReference type="ARBA" id="ARBA00022723"/>
    </source>
</evidence>
<evidence type="ECO:0000256" key="13">
    <source>
        <dbReference type="ARBA" id="ARBA00023242"/>
    </source>
</evidence>
<reference evidence="18" key="4">
    <citation type="submission" date="2025-08" db="UniProtKB">
        <authorList>
            <consortium name="Ensembl"/>
        </authorList>
    </citation>
    <scope>IDENTIFICATION</scope>
</reference>
<feature type="domain" description="SAP" evidence="16">
    <location>
        <begin position="191"/>
        <end position="225"/>
    </location>
</feature>
<evidence type="ECO:0000256" key="4">
    <source>
        <dbReference type="ARBA" id="ARBA00012483"/>
    </source>
</evidence>
<dbReference type="InterPro" id="IPR006642">
    <property type="entry name" value="Rad18_UBZ4"/>
</dbReference>
<dbReference type="FunFam" id="3.30.160.60:FF:000331">
    <property type="entry name" value="E3 ubiquitin-protein ligase RAD18"/>
    <property type="match status" value="1"/>
</dbReference>
<dbReference type="PROSITE" id="PS51908">
    <property type="entry name" value="ZF_UBZ4"/>
    <property type="match status" value="1"/>
</dbReference>
<dbReference type="GeneTree" id="ENSGT00390000011230"/>
<evidence type="ECO:0000256" key="3">
    <source>
        <dbReference type="ARBA" id="ARBA00004906"/>
    </source>
</evidence>
<dbReference type="GO" id="GO:0006513">
    <property type="term" value="P:protein monoubiquitination"/>
    <property type="evidence" value="ECO:0007669"/>
    <property type="project" value="InterPro"/>
</dbReference>
<evidence type="ECO:0000313" key="19">
    <source>
        <dbReference type="Proteomes" id="UP000314986"/>
    </source>
</evidence>
<keyword evidence="13" id="KW-0539">Nucleus</keyword>
<keyword evidence="11" id="KW-0238">DNA-binding</keyword>
<keyword evidence="9" id="KW-0833">Ubl conjugation pathway</keyword>
<keyword evidence="8 14" id="KW-0863">Zinc-finger</keyword>
<evidence type="ECO:0000256" key="5">
    <source>
        <dbReference type="ARBA" id="ARBA00022679"/>
    </source>
</evidence>
<dbReference type="STRING" id="7868.ENSCMIP00000049296"/>
<comment type="pathway">
    <text evidence="3">Protein modification; protein ubiquitination.</text>
</comment>
<dbReference type="GO" id="GO:0097505">
    <property type="term" value="C:Rad6-Rad18 complex"/>
    <property type="evidence" value="ECO:0007669"/>
    <property type="project" value="TreeGrafter"/>
</dbReference>
<evidence type="ECO:0000256" key="15">
    <source>
        <dbReference type="SAM" id="MobiDB-lite"/>
    </source>
</evidence>
<keyword evidence="6" id="KW-0479">Metal-binding</keyword>
<dbReference type="Proteomes" id="UP000314986">
    <property type="component" value="Unassembled WGS sequence"/>
</dbReference>
<organism evidence="18 19">
    <name type="scientific">Callorhinchus milii</name>
    <name type="common">Ghost shark</name>
    <dbReference type="NCBI Taxonomy" id="7868"/>
    <lineage>
        <taxon>Eukaryota</taxon>
        <taxon>Metazoa</taxon>
        <taxon>Chordata</taxon>
        <taxon>Craniata</taxon>
        <taxon>Vertebrata</taxon>
        <taxon>Chondrichthyes</taxon>
        <taxon>Holocephali</taxon>
        <taxon>Chimaeriformes</taxon>
        <taxon>Callorhinchidae</taxon>
        <taxon>Callorhinchus</taxon>
    </lineage>
</organism>
<dbReference type="InterPro" id="IPR003034">
    <property type="entry name" value="SAP_dom"/>
</dbReference>